<evidence type="ECO:0000256" key="2">
    <source>
        <dbReference type="ARBA" id="ARBA00022630"/>
    </source>
</evidence>
<dbReference type="InterPro" id="IPR001433">
    <property type="entry name" value="OxRdtase_FAD/NAD-bd"/>
</dbReference>
<dbReference type="EMBL" id="JAVDUU010000002">
    <property type="protein sequence ID" value="MDR6942452.1"/>
    <property type="molecule type" value="Genomic_DNA"/>
</dbReference>
<dbReference type="InterPro" id="IPR012675">
    <property type="entry name" value="Beta-grasp_dom_sf"/>
</dbReference>
<dbReference type="Gene3D" id="3.10.20.30">
    <property type="match status" value="1"/>
</dbReference>
<evidence type="ECO:0000256" key="3">
    <source>
        <dbReference type="ARBA" id="ARBA00022714"/>
    </source>
</evidence>
<dbReference type="Pfam" id="PF00111">
    <property type="entry name" value="Fer2"/>
    <property type="match status" value="1"/>
</dbReference>
<dbReference type="PROSITE" id="PS51085">
    <property type="entry name" value="2FE2S_FER_2"/>
    <property type="match status" value="1"/>
</dbReference>
<comment type="cofactor">
    <cofactor evidence="1">
        <name>FAD</name>
        <dbReference type="ChEBI" id="CHEBI:57692"/>
    </cofactor>
</comment>
<evidence type="ECO:0000256" key="8">
    <source>
        <dbReference type="ARBA" id="ARBA00023014"/>
    </source>
</evidence>
<evidence type="ECO:0000256" key="4">
    <source>
        <dbReference type="ARBA" id="ARBA00022723"/>
    </source>
</evidence>
<dbReference type="Gene3D" id="2.40.30.10">
    <property type="entry name" value="Translation factors"/>
    <property type="match status" value="1"/>
</dbReference>
<reference evidence="11 12" key="1">
    <citation type="submission" date="2023-07" db="EMBL/GenBank/DDBJ databases">
        <title>Sorghum-associated microbial communities from plants grown in Nebraska, USA.</title>
        <authorList>
            <person name="Schachtman D."/>
        </authorList>
    </citation>
    <scope>NUCLEOTIDE SEQUENCE [LARGE SCALE GENOMIC DNA]</scope>
    <source>
        <strain evidence="11 12">3262</strain>
    </source>
</reference>
<proteinExistence type="predicted"/>
<keyword evidence="5" id="KW-0274">FAD</keyword>
<protein>
    <submittedName>
        <fullName evidence="11">Ring-1,2-phenylacetyl-CoA epoxidase subunit PaaE</fullName>
    </submittedName>
</protein>
<dbReference type="PANTHER" id="PTHR47354">
    <property type="entry name" value="NADH OXIDOREDUCTASE HCR"/>
    <property type="match status" value="1"/>
</dbReference>
<accession>A0ABU1TAR8</accession>
<evidence type="ECO:0000313" key="11">
    <source>
        <dbReference type="EMBL" id="MDR6942452.1"/>
    </source>
</evidence>
<dbReference type="InterPro" id="IPR006058">
    <property type="entry name" value="2Fe2S_fd_BS"/>
</dbReference>
<dbReference type="Gene3D" id="3.40.50.80">
    <property type="entry name" value="Nucleotide-binding domain of ferredoxin-NADP reductase (FNR) module"/>
    <property type="match status" value="1"/>
</dbReference>
<dbReference type="InterPro" id="IPR017938">
    <property type="entry name" value="Riboflavin_synthase-like_b-brl"/>
</dbReference>
<keyword evidence="3" id="KW-0001">2Fe-2S</keyword>
<dbReference type="RefSeq" id="WP_310095683.1">
    <property type="nucleotide sequence ID" value="NZ_JAVDUU010000002.1"/>
</dbReference>
<sequence length="342" mass="38605">MSEDILKLKIERIKWENKDTATFYLSNVSGSRIHYKAGQFITLIFNHRNEEIRRSYSLGSSPDEDLLSITVKRVSNGEISRFMLAKESPGDILTALAPAGRFTINNFEQEKDILLFAGGTGITPIFSQIKYVLNRPGKSRLTLIYSNQDSNSVLFKDELNELAMRHANRFNIIYLLSSQANRLNTDRVETLTREIVQYGLDKAEFYLCGPFPYMRMIRFALVYMGIEPNQIRRENFVLETVAVTSTIVNFPPRTIKIKLKDELHNLPVGENQSILQAALQNNVVLPYSCRNGVCSTCTAKCTSGKVEMVKNDVLTDADIAEGWILTCTGHPVSDDVVISFGE</sequence>
<evidence type="ECO:0000256" key="7">
    <source>
        <dbReference type="ARBA" id="ARBA00023004"/>
    </source>
</evidence>
<keyword evidence="4" id="KW-0479">Metal-binding</keyword>
<feature type="domain" description="FAD-binding FR-type" evidence="10">
    <location>
        <begin position="3"/>
        <end position="105"/>
    </location>
</feature>
<evidence type="ECO:0000256" key="6">
    <source>
        <dbReference type="ARBA" id="ARBA00023002"/>
    </source>
</evidence>
<dbReference type="InterPro" id="IPR001041">
    <property type="entry name" value="2Fe-2S_ferredoxin-type"/>
</dbReference>
<dbReference type="InterPro" id="IPR017927">
    <property type="entry name" value="FAD-bd_FR_type"/>
</dbReference>
<dbReference type="InterPro" id="IPR001709">
    <property type="entry name" value="Flavoprot_Pyr_Nucl_cyt_Rdtase"/>
</dbReference>
<evidence type="ECO:0000313" key="12">
    <source>
        <dbReference type="Proteomes" id="UP001247620"/>
    </source>
</evidence>
<dbReference type="PRINTS" id="PR00371">
    <property type="entry name" value="FPNCR"/>
</dbReference>
<keyword evidence="2" id="KW-0285">Flavoprotein</keyword>
<keyword evidence="7" id="KW-0408">Iron</keyword>
<name>A0ABU1TAR8_9SPHI</name>
<keyword evidence="12" id="KW-1185">Reference proteome</keyword>
<dbReference type="PRINTS" id="PR00406">
    <property type="entry name" value="CYTB5RDTASE"/>
</dbReference>
<dbReference type="CDD" id="cd00207">
    <property type="entry name" value="fer2"/>
    <property type="match status" value="1"/>
</dbReference>
<comment type="caution">
    <text evidence="11">The sequence shown here is derived from an EMBL/GenBank/DDBJ whole genome shotgun (WGS) entry which is preliminary data.</text>
</comment>
<dbReference type="PROSITE" id="PS51384">
    <property type="entry name" value="FAD_FR"/>
    <property type="match status" value="1"/>
</dbReference>
<evidence type="ECO:0000256" key="5">
    <source>
        <dbReference type="ARBA" id="ARBA00022827"/>
    </source>
</evidence>
<dbReference type="InterPro" id="IPR050415">
    <property type="entry name" value="MRET"/>
</dbReference>
<evidence type="ECO:0000259" key="9">
    <source>
        <dbReference type="PROSITE" id="PS51085"/>
    </source>
</evidence>
<keyword evidence="8" id="KW-0411">Iron-sulfur</keyword>
<dbReference type="SUPFAM" id="SSF52343">
    <property type="entry name" value="Ferredoxin reductase-like, C-terminal NADP-linked domain"/>
    <property type="match status" value="1"/>
</dbReference>
<dbReference type="Pfam" id="PF00175">
    <property type="entry name" value="NAD_binding_1"/>
    <property type="match status" value="1"/>
</dbReference>
<dbReference type="InterPro" id="IPR008333">
    <property type="entry name" value="Cbr1-like_FAD-bd_dom"/>
</dbReference>
<dbReference type="PROSITE" id="PS00197">
    <property type="entry name" value="2FE2S_FER_1"/>
    <property type="match status" value="1"/>
</dbReference>
<dbReference type="CDD" id="cd06214">
    <property type="entry name" value="PA_degradation_oxidoreductase_like"/>
    <property type="match status" value="1"/>
</dbReference>
<dbReference type="InterPro" id="IPR039261">
    <property type="entry name" value="FNR_nucleotide-bd"/>
</dbReference>
<keyword evidence="6" id="KW-0560">Oxidoreductase</keyword>
<dbReference type="Pfam" id="PF00970">
    <property type="entry name" value="FAD_binding_6"/>
    <property type="match status" value="1"/>
</dbReference>
<organism evidence="11 12">
    <name type="scientific">Mucilaginibacter pocheonensis</name>
    <dbReference type="NCBI Taxonomy" id="398050"/>
    <lineage>
        <taxon>Bacteria</taxon>
        <taxon>Pseudomonadati</taxon>
        <taxon>Bacteroidota</taxon>
        <taxon>Sphingobacteriia</taxon>
        <taxon>Sphingobacteriales</taxon>
        <taxon>Sphingobacteriaceae</taxon>
        <taxon>Mucilaginibacter</taxon>
    </lineage>
</organism>
<feature type="domain" description="2Fe-2S ferredoxin-type" evidence="9">
    <location>
        <begin position="253"/>
        <end position="342"/>
    </location>
</feature>
<evidence type="ECO:0000256" key="1">
    <source>
        <dbReference type="ARBA" id="ARBA00001974"/>
    </source>
</evidence>
<dbReference type="SUPFAM" id="SSF54292">
    <property type="entry name" value="2Fe-2S ferredoxin-like"/>
    <property type="match status" value="1"/>
</dbReference>
<dbReference type="SUPFAM" id="SSF63380">
    <property type="entry name" value="Riboflavin synthase domain-like"/>
    <property type="match status" value="1"/>
</dbReference>
<gene>
    <name evidence="11" type="ORF">J2W55_002294</name>
</gene>
<dbReference type="InterPro" id="IPR036010">
    <property type="entry name" value="2Fe-2S_ferredoxin-like_sf"/>
</dbReference>
<dbReference type="PANTHER" id="PTHR47354:SF8">
    <property type="entry name" value="1,2-PHENYLACETYL-COA EPOXIDASE, SUBUNIT E"/>
    <property type="match status" value="1"/>
</dbReference>
<dbReference type="Proteomes" id="UP001247620">
    <property type="component" value="Unassembled WGS sequence"/>
</dbReference>
<evidence type="ECO:0000259" key="10">
    <source>
        <dbReference type="PROSITE" id="PS51384"/>
    </source>
</evidence>